<dbReference type="OrthoDB" id="191315at2759"/>
<evidence type="ECO:0000256" key="8">
    <source>
        <dbReference type="ARBA" id="ARBA00023270"/>
    </source>
</evidence>
<evidence type="ECO:0000256" key="2">
    <source>
        <dbReference type="ARBA" id="ARBA00004878"/>
    </source>
</evidence>
<dbReference type="PANTHER" id="PTHR12128">
    <property type="entry name" value="DIHYDRODIPICOLINATE SYNTHASE"/>
    <property type="match status" value="1"/>
</dbReference>
<keyword evidence="12" id="KW-0732">Signal</keyword>
<reference evidence="14" key="1">
    <citation type="submission" date="2025-08" db="UniProtKB">
        <authorList>
            <consortium name="RefSeq"/>
        </authorList>
    </citation>
    <scope>IDENTIFICATION</scope>
</reference>
<comment type="subcellular location">
    <subcellularLocation>
        <location evidence="1">Cytoplasm</location>
    </subcellularLocation>
</comment>
<organism evidence="13 14">
    <name type="scientific">Trichoplusia ni</name>
    <name type="common">Cabbage looper</name>
    <dbReference type="NCBI Taxonomy" id="7111"/>
    <lineage>
        <taxon>Eukaryota</taxon>
        <taxon>Metazoa</taxon>
        <taxon>Ecdysozoa</taxon>
        <taxon>Arthropoda</taxon>
        <taxon>Hexapoda</taxon>
        <taxon>Insecta</taxon>
        <taxon>Pterygota</taxon>
        <taxon>Neoptera</taxon>
        <taxon>Endopterygota</taxon>
        <taxon>Lepidoptera</taxon>
        <taxon>Glossata</taxon>
        <taxon>Ditrysia</taxon>
        <taxon>Noctuoidea</taxon>
        <taxon>Noctuidae</taxon>
        <taxon>Plusiinae</taxon>
        <taxon>Trichoplusia</taxon>
    </lineage>
</organism>
<dbReference type="InterPro" id="IPR013785">
    <property type="entry name" value="Aldolase_TIM"/>
</dbReference>
<evidence type="ECO:0000256" key="6">
    <source>
        <dbReference type="ARBA" id="ARBA00022490"/>
    </source>
</evidence>
<dbReference type="Proteomes" id="UP000322000">
    <property type="component" value="Chromosome 23"/>
</dbReference>
<keyword evidence="9" id="KW-0119">Carbohydrate metabolism</keyword>
<keyword evidence="13" id="KW-1185">Reference proteome</keyword>
<dbReference type="RefSeq" id="XP_026743140.1">
    <property type="nucleotide sequence ID" value="XM_026887339.1"/>
</dbReference>
<gene>
    <name evidence="14" type="primary">LOC113504859</name>
</gene>
<dbReference type="PANTHER" id="PTHR12128:SF21">
    <property type="entry name" value="N-ACETYLNEURAMINATE LYASE"/>
    <property type="match status" value="1"/>
</dbReference>
<protein>
    <recommendedName>
        <fullName evidence="5">N-acetylneuraminate lyase</fullName>
        <ecNumber evidence="5">4.1.3.3</ecNumber>
    </recommendedName>
</protein>
<feature type="signal peptide" evidence="12">
    <location>
        <begin position="1"/>
        <end position="22"/>
    </location>
</feature>
<dbReference type="GO" id="GO:0005737">
    <property type="term" value="C:cytoplasm"/>
    <property type="evidence" value="ECO:0007669"/>
    <property type="project" value="UniProtKB-SubCell"/>
</dbReference>
<comment type="similarity">
    <text evidence="3">Belongs to the DapA family. NanA subfamily.</text>
</comment>
<dbReference type="InParanoid" id="A0A7E5WQV0"/>
<evidence type="ECO:0000313" key="14">
    <source>
        <dbReference type="RefSeq" id="XP_026743140.1"/>
    </source>
</evidence>
<keyword evidence="6" id="KW-0963">Cytoplasm</keyword>
<dbReference type="Gene3D" id="3.20.20.70">
    <property type="entry name" value="Aldolase class I"/>
    <property type="match status" value="1"/>
</dbReference>
<dbReference type="GO" id="GO:0008747">
    <property type="term" value="F:N-acetylneuraminate lyase activity"/>
    <property type="evidence" value="ECO:0007669"/>
    <property type="project" value="UniProtKB-EC"/>
</dbReference>
<accession>A0A7E5WQV0</accession>
<evidence type="ECO:0000256" key="9">
    <source>
        <dbReference type="ARBA" id="ARBA00023277"/>
    </source>
</evidence>
<comment type="pathway">
    <text evidence="2">Amino-sugar metabolism; N-acetylneuraminate degradation.</text>
</comment>
<evidence type="ECO:0000256" key="11">
    <source>
        <dbReference type="SAM" id="MobiDB-lite"/>
    </source>
</evidence>
<dbReference type="SUPFAM" id="SSF51569">
    <property type="entry name" value="Aldolase"/>
    <property type="match status" value="1"/>
</dbReference>
<dbReference type="GeneID" id="113504859"/>
<evidence type="ECO:0000256" key="7">
    <source>
        <dbReference type="ARBA" id="ARBA00023239"/>
    </source>
</evidence>
<name>A0A7E5WQV0_TRINI</name>
<evidence type="ECO:0000256" key="4">
    <source>
        <dbReference type="ARBA" id="ARBA00011881"/>
    </source>
</evidence>
<dbReference type="EC" id="4.1.3.3" evidence="5"/>
<dbReference type="KEGG" id="tnl:113504859"/>
<evidence type="ECO:0000256" key="1">
    <source>
        <dbReference type="ARBA" id="ARBA00004496"/>
    </source>
</evidence>
<evidence type="ECO:0000256" key="5">
    <source>
        <dbReference type="ARBA" id="ARBA00012911"/>
    </source>
</evidence>
<dbReference type="AlphaFoldDB" id="A0A7E5WQV0"/>
<feature type="region of interest" description="Disordered" evidence="11">
    <location>
        <begin position="326"/>
        <end position="366"/>
    </location>
</feature>
<comment type="catalytic activity">
    <reaction evidence="10">
        <text>aceneuramate = aldehydo-N-acetyl-D-mannosamine + pyruvate</text>
        <dbReference type="Rhea" id="RHEA:23296"/>
        <dbReference type="ChEBI" id="CHEBI:15361"/>
        <dbReference type="ChEBI" id="CHEBI:17122"/>
        <dbReference type="ChEBI" id="CHEBI:173083"/>
        <dbReference type="EC" id="4.1.3.3"/>
    </reaction>
</comment>
<keyword evidence="8" id="KW-0704">Schiff base</keyword>
<evidence type="ECO:0000256" key="10">
    <source>
        <dbReference type="ARBA" id="ARBA00044906"/>
    </source>
</evidence>
<dbReference type="InterPro" id="IPR002220">
    <property type="entry name" value="DapA-like"/>
</dbReference>
<evidence type="ECO:0000256" key="12">
    <source>
        <dbReference type="SAM" id="SignalP"/>
    </source>
</evidence>
<sequence length="366" mass="40464">MALGILTLLFAIILAILPLGEAKDVQLKVKGIVASVFTPIDDYGYVNFNVIPQYAQSLKDRGINGVLVGGYNGEGTKFSIWDRRQLLSTWIEAATPLGLFVLFQVGGIPLPDAQDLASFAEQIGVSAILIYPDCIYKPKNPKELVYYVGIIASSAPNTPILYYHIPQVTGVNVDMVKFFDLASDQIDNFKGLKVETFDTALKLRGRMEGDQRVFISNSVYLGPAALAGFDSFILSDATVFPRLVDLIVRYGKSGDRRRVNSFSQRLIDLNEVISAQGNNLAALKATMSLVTDIDVGRIKDPTLQLTAEQENNLERRLKDEGIKVKQRQNNNQETYGRKRIYPPRPPVIYYDEAGRGSGPVAEPVEN</sequence>
<dbReference type="SMART" id="SM01130">
    <property type="entry name" value="DHDPS"/>
    <property type="match status" value="1"/>
</dbReference>
<dbReference type="PRINTS" id="PR00146">
    <property type="entry name" value="DHPICSNTHASE"/>
</dbReference>
<proteinExistence type="inferred from homology"/>
<keyword evidence="7" id="KW-0456">Lyase</keyword>
<evidence type="ECO:0000256" key="3">
    <source>
        <dbReference type="ARBA" id="ARBA00006324"/>
    </source>
</evidence>
<feature type="chain" id="PRO_5028925298" description="N-acetylneuraminate lyase" evidence="12">
    <location>
        <begin position="23"/>
        <end position="366"/>
    </location>
</feature>
<evidence type="ECO:0000313" key="13">
    <source>
        <dbReference type="Proteomes" id="UP000322000"/>
    </source>
</evidence>
<comment type="subunit">
    <text evidence="4">Homotetramer.</text>
</comment>
<dbReference type="Pfam" id="PF00701">
    <property type="entry name" value="DHDPS"/>
    <property type="match status" value="1"/>
</dbReference>